<gene>
    <name evidence="2" type="ORF">LR394_28200</name>
</gene>
<sequence>MPAERIGHPIRVTVLKRMKHPFHRPHTFGANVKILITGGTGYLGAALVEHFLAAGHDVVALTRSPESAAKATQAGARALLGSLAETALLEKAAAEADAVVHTAPVDYAGGEEAVSAETAAIEALTRGAGKAGTGKPFIYTSTNLIYGLEPGNSHDEDAKLPEPGLLPAKLIGEHLVREATGLTGIIIRPSLVYGRGGSMLPTTLIGAATQSGTATYIGAGDNQWTPVHVDDLARLYLTALERPQAGTYNAAGTQPFTFRALAEAIADLTGTAATAITAEQAEAAMGPMAALLQSSAHTSSQKARSTFGWSTSGPALLDDVRSGSYRP</sequence>
<proteinExistence type="predicted"/>
<dbReference type="Gene3D" id="3.40.50.720">
    <property type="entry name" value="NAD(P)-binding Rossmann-like Domain"/>
    <property type="match status" value="1"/>
</dbReference>
<evidence type="ECO:0000313" key="3">
    <source>
        <dbReference type="Proteomes" id="UP001138997"/>
    </source>
</evidence>
<dbReference type="SUPFAM" id="SSF51735">
    <property type="entry name" value="NAD(P)-binding Rossmann-fold domains"/>
    <property type="match status" value="1"/>
</dbReference>
<dbReference type="GO" id="GO:0005737">
    <property type="term" value="C:cytoplasm"/>
    <property type="evidence" value="ECO:0007669"/>
    <property type="project" value="TreeGrafter"/>
</dbReference>
<dbReference type="AlphaFoldDB" id="A0A9X1NIP5"/>
<dbReference type="InterPro" id="IPR051783">
    <property type="entry name" value="NAD(P)-dependent_oxidoreduct"/>
</dbReference>
<protein>
    <submittedName>
        <fullName evidence="2">NAD-dependent epimerase/dehydratase family protein</fullName>
    </submittedName>
</protein>
<evidence type="ECO:0000313" key="2">
    <source>
        <dbReference type="EMBL" id="MCD5314790.1"/>
    </source>
</evidence>
<keyword evidence="3" id="KW-1185">Reference proteome</keyword>
<comment type="caution">
    <text evidence="2">The sequence shown here is derived from an EMBL/GenBank/DDBJ whole genome shotgun (WGS) entry which is preliminary data.</text>
</comment>
<dbReference type="RefSeq" id="WP_231447594.1">
    <property type="nucleotide sequence ID" value="NZ_JAJOMB010000018.1"/>
</dbReference>
<reference evidence="2" key="1">
    <citation type="submission" date="2021-11" db="EMBL/GenBank/DDBJ databases">
        <title>Streptomyces corallinus and Kineosporia corallina sp. nov., two new coral-derived marine actinobacteria.</title>
        <authorList>
            <person name="Buangrab K."/>
            <person name="Sutthacheep M."/>
            <person name="Yeemin T."/>
            <person name="Harunari E."/>
            <person name="Igarashi Y."/>
            <person name="Sripreechasak P."/>
            <person name="Kanchanasin P."/>
            <person name="Tanasupawat S."/>
            <person name="Phongsopitanun W."/>
        </authorList>
    </citation>
    <scope>NUCLEOTIDE SEQUENCE</scope>
    <source>
        <strain evidence="2">JCM 31032</strain>
    </source>
</reference>
<accession>A0A9X1NIP5</accession>
<dbReference type="GO" id="GO:0004029">
    <property type="term" value="F:aldehyde dehydrogenase (NAD+) activity"/>
    <property type="evidence" value="ECO:0007669"/>
    <property type="project" value="TreeGrafter"/>
</dbReference>
<dbReference type="PANTHER" id="PTHR48079:SF6">
    <property type="entry name" value="NAD(P)-BINDING DOMAIN-CONTAINING PROTEIN-RELATED"/>
    <property type="match status" value="1"/>
</dbReference>
<feature type="domain" description="NAD-dependent epimerase/dehydratase" evidence="1">
    <location>
        <begin position="34"/>
        <end position="250"/>
    </location>
</feature>
<dbReference type="PANTHER" id="PTHR48079">
    <property type="entry name" value="PROTEIN YEEZ"/>
    <property type="match status" value="1"/>
</dbReference>
<evidence type="ECO:0000259" key="1">
    <source>
        <dbReference type="Pfam" id="PF01370"/>
    </source>
</evidence>
<name>A0A9X1NIP5_9ACTN</name>
<dbReference type="Proteomes" id="UP001138997">
    <property type="component" value="Unassembled WGS sequence"/>
</dbReference>
<dbReference type="InterPro" id="IPR036291">
    <property type="entry name" value="NAD(P)-bd_dom_sf"/>
</dbReference>
<dbReference type="EMBL" id="JAJOMB010000018">
    <property type="protein sequence ID" value="MCD5314790.1"/>
    <property type="molecule type" value="Genomic_DNA"/>
</dbReference>
<dbReference type="Pfam" id="PF01370">
    <property type="entry name" value="Epimerase"/>
    <property type="match status" value="1"/>
</dbReference>
<dbReference type="InterPro" id="IPR001509">
    <property type="entry name" value="Epimerase_deHydtase"/>
</dbReference>
<organism evidence="2 3">
    <name type="scientific">Kineosporia babensis</name>
    <dbReference type="NCBI Taxonomy" id="499548"/>
    <lineage>
        <taxon>Bacteria</taxon>
        <taxon>Bacillati</taxon>
        <taxon>Actinomycetota</taxon>
        <taxon>Actinomycetes</taxon>
        <taxon>Kineosporiales</taxon>
        <taxon>Kineosporiaceae</taxon>
        <taxon>Kineosporia</taxon>
    </lineage>
</organism>